<evidence type="ECO:0000313" key="1">
    <source>
        <dbReference type="EMBL" id="MFL2029051.1"/>
    </source>
</evidence>
<dbReference type="EMBL" id="JBGQPK010000016">
    <property type="protein sequence ID" value="MFL2029051.1"/>
    <property type="molecule type" value="Genomic_DNA"/>
</dbReference>
<protein>
    <submittedName>
        <fullName evidence="1">Uncharacterized protein</fullName>
    </submittedName>
</protein>
<organism evidence="1 2">
    <name type="scientific">Loigolactobacillus zhaoyuanensis</name>
    <dbReference type="NCBI Taxonomy" id="2486017"/>
    <lineage>
        <taxon>Bacteria</taxon>
        <taxon>Bacillati</taxon>
        <taxon>Bacillota</taxon>
        <taxon>Bacilli</taxon>
        <taxon>Lactobacillales</taxon>
        <taxon>Lactobacillaceae</taxon>
        <taxon>Loigolactobacillus</taxon>
    </lineage>
</organism>
<dbReference type="Proteomes" id="UP001625389">
    <property type="component" value="Unassembled WGS sequence"/>
</dbReference>
<reference evidence="1 2" key="1">
    <citation type="submission" date="2024-08" db="EMBL/GenBank/DDBJ databases">
        <authorList>
            <person name="Arias E."/>
        </authorList>
    </citation>
    <scope>NUCLEOTIDE SEQUENCE [LARGE SCALE GENOMIC DNA]</scope>
    <source>
        <strain evidence="1 2">FAM 25317</strain>
    </source>
</reference>
<proteinExistence type="predicted"/>
<evidence type="ECO:0000313" key="2">
    <source>
        <dbReference type="Proteomes" id="UP001625389"/>
    </source>
</evidence>
<keyword evidence="2" id="KW-1185">Reference proteome</keyword>
<gene>
    <name evidence="1" type="ORF">ACEN34_05405</name>
</gene>
<name>A0ABW8UB11_9LACO</name>
<dbReference type="RefSeq" id="WP_407137208.1">
    <property type="nucleotide sequence ID" value="NZ_JBGQPK010000016.1"/>
</dbReference>
<sequence>MRRKSVGILVFIFIAVSVGIIGGESIKSSEPSRDIVATSVTKQQAVPKNTRSDHEKLVKYVHGQKTVKIDQIS</sequence>
<accession>A0ABW8UB11</accession>
<comment type="caution">
    <text evidence="1">The sequence shown here is derived from an EMBL/GenBank/DDBJ whole genome shotgun (WGS) entry which is preliminary data.</text>
</comment>